<proteinExistence type="predicted"/>
<sequence>MKTIRFFALTSFLITSAFSLSACMGQDTLKNAGGDGFAVLELFTSEGCSSCPPADELVAKIQKEAAGKDVYLLAYHVDYWDRLGWKDAFSNADYSRRQSQYASWLNTPQIYTPQIIINGRSEFVGSDGSAIRHAIAEQLVIKKNATLVLKAHQDGGKLLIEYQSAGAGKENDLVIVIVQKEAHSKVARGENAGRSLSHVQIVSALQVEPLKTKGSTKIILPKGFDTKNWEVSGLIQNHNNGSISAASRVDF</sequence>
<dbReference type="PANTHER" id="PTHR36057">
    <property type="match status" value="1"/>
</dbReference>
<dbReference type="AlphaFoldDB" id="A0A6N8JAF8"/>
<reference evidence="2 3" key="1">
    <citation type="submission" date="2019-12" db="EMBL/GenBank/DDBJ databases">
        <title>The draft genomic sequence of strain Chitinophaga oryziterrae JCM 16595.</title>
        <authorList>
            <person name="Zhang X."/>
        </authorList>
    </citation>
    <scope>NUCLEOTIDE SEQUENCE [LARGE SCALE GENOMIC DNA]</scope>
    <source>
        <strain evidence="2 3">JCM 16595</strain>
    </source>
</reference>
<dbReference type="RefSeq" id="WP_157300847.1">
    <property type="nucleotide sequence ID" value="NZ_BAAAZB010000005.1"/>
</dbReference>
<evidence type="ECO:0000313" key="2">
    <source>
        <dbReference type="EMBL" id="MVT42220.1"/>
    </source>
</evidence>
<dbReference type="InterPro" id="IPR036249">
    <property type="entry name" value="Thioredoxin-like_sf"/>
</dbReference>
<feature type="chain" id="PRO_5026676319" evidence="1">
    <location>
        <begin position="23"/>
        <end position="251"/>
    </location>
</feature>
<dbReference type="Proteomes" id="UP000468388">
    <property type="component" value="Unassembled WGS sequence"/>
</dbReference>
<dbReference type="EMBL" id="WRXO01000004">
    <property type="protein sequence ID" value="MVT42220.1"/>
    <property type="molecule type" value="Genomic_DNA"/>
</dbReference>
<dbReference type="PROSITE" id="PS51257">
    <property type="entry name" value="PROKAR_LIPOPROTEIN"/>
    <property type="match status" value="1"/>
</dbReference>
<accession>A0A6N8JAF8</accession>
<keyword evidence="3" id="KW-1185">Reference proteome</keyword>
<gene>
    <name evidence="2" type="ORF">GO495_16640</name>
</gene>
<dbReference type="SUPFAM" id="SSF52833">
    <property type="entry name" value="Thioredoxin-like"/>
    <property type="match status" value="1"/>
</dbReference>
<protein>
    <submittedName>
        <fullName evidence="2">DUF1223 domain-containing protein</fullName>
    </submittedName>
</protein>
<name>A0A6N8JAF8_9BACT</name>
<evidence type="ECO:0000313" key="3">
    <source>
        <dbReference type="Proteomes" id="UP000468388"/>
    </source>
</evidence>
<evidence type="ECO:0000256" key="1">
    <source>
        <dbReference type="SAM" id="SignalP"/>
    </source>
</evidence>
<dbReference type="OrthoDB" id="9808254at2"/>
<keyword evidence="1" id="KW-0732">Signal</keyword>
<comment type="caution">
    <text evidence="2">The sequence shown here is derived from an EMBL/GenBank/DDBJ whole genome shotgun (WGS) entry which is preliminary data.</text>
</comment>
<feature type="signal peptide" evidence="1">
    <location>
        <begin position="1"/>
        <end position="22"/>
    </location>
</feature>
<dbReference type="InterPro" id="IPR010634">
    <property type="entry name" value="DUF1223"/>
</dbReference>
<dbReference type="PANTHER" id="PTHR36057:SF1">
    <property type="entry name" value="LIPOPROTEIN LIPID ATTACHMENT SITE-LIKE PROTEIN, PUTATIVE (DUF1223)-RELATED"/>
    <property type="match status" value="1"/>
</dbReference>
<dbReference type="Pfam" id="PF06764">
    <property type="entry name" value="DUF1223"/>
    <property type="match status" value="1"/>
</dbReference>
<organism evidence="2 3">
    <name type="scientific">Chitinophaga oryziterrae</name>
    <dbReference type="NCBI Taxonomy" id="1031224"/>
    <lineage>
        <taxon>Bacteria</taxon>
        <taxon>Pseudomonadati</taxon>
        <taxon>Bacteroidota</taxon>
        <taxon>Chitinophagia</taxon>
        <taxon>Chitinophagales</taxon>
        <taxon>Chitinophagaceae</taxon>
        <taxon>Chitinophaga</taxon>
    </lineage>
</organism>